<gene>
    <name evidence="1" type="ORF">ACO22_07446</name>
</gene>
<name>A0A1D2J4R9_PARBR</name>
<reference evidence="1 2" key="1">
    <citation type="submission" date="2016-06" db="EMBL/GenBank/DDBJ databases">
        <authorList>
            <person name="Kjaerup R.B."/>
            <person name="Dalgaard T.S."/>
            <person name="Juul-Madsen H.R."/>
        </authorList>
    </citation>
    <scope>NUCLEOTIDE SEQUENCE [LARGE SCALE GENOMIC DNA]</scope>
    <source>
        <strain evidence="1 2">Pb300</strain>
    </source>
</reference>
<dbReference type="EMBL" id="LZYO01000536">
    <property type="protein sequence ID" value="ODH13255.1"/>
    <property type="molecule type" value="Genomic_DNA"/>
</dbReference>
<dbReference type="Proteomes" id="UP000242814">
    <property type="component" value="Unassembled WGS sequence"/>
</dbReference>
<organism evidence="1 2">
    <name type="scientific">Paracoccidioides brasiliensis</name>
    <dbReference type="NCBI Taxonomy" id="121759"/>
    <lineage>
        <taxon>Eukaryota</taxon>
        <taxon>Fungi</taxon>
        <taxon>Dikarya</taxon>
        <taxon>Ascomycota</taxon>
        <taxon>Pezizomycotina</taxon>
        <taxon>Eurotiomycetes</taxon>
        <taxon>Eurotiomycetidae</taxon>
        <taxon>Onygenales</taxon>
        <taxon>Ajellomycetaceae</taxon>
        <taxon>Paracoccidioides</taxon>
    </lineage>
</organism>
<sequence>SQSSWGWATGQGAILFHIKEQLFPASIPISGLKSDGAAKEDRVGQVCFVLVTRGPSDVFHQVQPRGAGIQNK</sequence>
<feature type="non-terminal residue" evidence="1">
    <location>
        <position position="1"/>
    </location>
</feature>
<evidence type="ECO:0000313" key="1">
    <source>
        <dbReference type="EMBL" id="ODH13255.1"/>
    </source>
</evidence>
<comment type="caution">
    <text evidence="1">The sequence shown here is derived from an EMBL/GenBank/DDBJ whole genome shotgun (WGS) entry which is preliminary data.</text>
</comment>
<proteinExistence type="predicted"/>
<dbReference type="AlphaFoldDB" id="A0A1D2J4R9"/>
<protein>
    <submittedName>
        <fullName evidence="1">Uncharacterized protein</fullName>
    </submittedName>
</protein>
<evidence type="ECO:0000313" key="2">
    <source>
        <dbReference type="Proteomes" id="UP000242814"/>
    </source>
</evidence>
<accession>A0A1D2J4R9</accession>